<organism evidence="6 7">
    <name type="scientific">Sphingopyxis macrogoltabida</name>
    <name type="common">Sphingomonas macrogoltabidus</name>
    <dbReference type="NCBI Taxonomy" id="33050"/>
    <lineage>
        <taxon>Bacteria</taxon>
        <taxon>Pseudomonadati</taxon>
        <taxon>Pseudomonadota</taxon>
        <taxon>Alphaproteobacteria</taxon>
        <taxon>Sphingomonadales</taxon>
        <taxon>Sphingomonadaceae</taxon>
        <taxon>Sphingopyxis</taxon>
    </lineage>
</organism>
<dbReference type="Gene3D" id="1.10.443.10">
    <property type="entry name" value="Intergrase catalytic core"/>
    <property type="match status" value="1"/>
</dbReference>
<dbReference type="InterPro" id="IPR011010">
    <property type="entry name" value="DNA_brk_join_enz"/>
</dbReference>
<gene>
    <name evidence="6" type="ORF">DI569_14485</name>
</gene>
<feature type="domain" description="DUF6538" evidence="5">
    <location>
        <begin position="11"/>
        <end position="66"/>
    </location>
</feature>
<evidence type="ECO:0000256" key="1">
    <source>
        <dbReference type="ARBA" id="ARBA00008857"/>
    </source>
</evidence>
<dbReference type="GO" id="GO:0006310">
    <property type="term" value="P:DNA recombination"/>
    <property type="evidence" value="ECO:0007669"/>
    <property type="project" value="UniProtKB-KW"/>
</dbReference>
<keyword evidence="3" id="KW-0238">DNA-binding</keyword>
<evidence type="ECO:0000313" key="6">
    <source>
        <dbReference type="EMBL" id="PZQ20747.1"/>
    </source>
</evidence>
<comment type="caution">
    <text evidence="6">The sequence shown here is derived from an EMBL/GenBank/DDBJ whole genome shotgun (WGS) entry which is preliminary data.</text>
</comment>
<dbReference type="CDD" id="cd01184">
    <property type="entry name" value="INT_C_like_1"/>
    <property type="match status" value="1"/>
</dbReference>
<dbReference type="EMBL" id="QFPJ01000048">
    <property type="protein sequence ID" value="PZQ20747.1"/>
    <property type="molecule type" value="Genomic_DNA"/>
</dbReference>
<evidence type="ECO:0000313" key="7">
    <source>
        <dbReference type="Proteomes" id="UP000248597"/>
    </source>
</evidence>
<name>A0A2W5MLG5_SPHMC</name>
<dbReference type="PANTHER" id="PTHR30349">
    <property type="entry name" value="PHAGE INTEGRASE-RELATED"/>
    <property type="match status" value="1"/>
</dbReference>
<sequence length="604" mass="67402">MNPKGLWRDPRSGIFYLRRRIPLPLQSAFACGQLYKVSLGTADQRHAERKLAIANGEYEQKCEQFREALANGAPGSFTSDEARVLVDRLLTARSATGFASGGMDVAFLLKELDDAVADQSGDHRATAQDMSPTEWIAYRKKLAGSDADDEFSPETLARIEAHHASVHRDPGDLWFSFQKRVPNRRWRPLLSFAVAKIKRELKLPEETNRGIDEPLADALADALGSPQVREQVPVLPSARRRANSSRLQPDMKLDALEAKWIAARKPTPKAQAATKTAVRYFKSYIGDVGIGEITPNDLFEFRDAIAVLPKSMPRVHRMMEFVDIHALYADRSGVDRISPQSIKKYLGAVQALLGFAFQERFIPANTGAGIKVEGYTKKSTRRPFTKDELAQLFAAKLFTAPWSHPLSKSKVSDSTLRWLFLLGLCTGARIEEVGQILLADIKSEQGIPYIDVTDYVMDEIDERKRVKTDGSIRVIPLHPKLIALGFLDYVQRMRSSGAIRLFPDLEADSLGVKTKEASRRANRLIDNAVGDDPRLVFYSFRHSFKDLCRDANIPKDVHDQLMGHSPADVGGGYGLGRAIGNLAAHLKRVRFLFIDWDPINVAAK</sequence>
<keyword evidence="4" id="KW-0233">DNA recombination</keyword>
<evidence type="ECO:0000256" key="3">
    <source>
        <dbReference type="ARBA" id="ARBA00023125"/>
    </source>
</evidence>
<dbReference type="InterPro" id="IPR046668">
    <property type="entry name" value="DUF6538"/>
</dbReference>
<dbReference type="GO" id="GO:0003677">
    <property type="term" value="F:DNA binding"/>
    <property type="evidence" value="ECO:0007669"/>
    <property type="project" value="UniProtKB-KW"/>
</dbReference>
<dbReference type="InterPro" id="IPR050090">
    <property type="entry name" value="Tyrosine_recombinase_XerCD"/>
</dbReference>
<dbReference type="PROSITE" id="PS51257">
    <property type="entry name" value="PROKAR_LIPOPROTEIN"/>
    <property type="match status" value="1"/>
</dbReference>
<dbReference type="InterPro" id="IPR013762">
    <property type="entry name" value="Integrase-like_cat_sf"/>
</dbReference>
<dbReference type="PANTHER" id="PTHR30349:SF41">
    <property type="entry name" value="INTEGRASE_RECOMBINASE PROTEIN MJ0367-RELATED"/>
    <property type="match status" value="1"/>
</dbReference>
<evidence type="ECO:0000256" key="2">
    <source>
        <dbReference type="ARBA" id="ARBA00022908"/>
    </source>
</evidence>
<comment type="similarity">
    <text evidence="1">Belongs to the 'phage' integrase family.</text>
</comment>
<protein>
    <submittedName>
        <fullName evidence="6">Integrase</fullName>
    </submittedName>
</protein>
<dbReference type="AlphaFoldDB" id="A0A2W5MLG5"/>
<evidence type="ECO:0000259" key="5">
    <source>
        <dbReference type="Pfam" id="PF20172"/>
    </source>
</evidence>
<accession>A0A2W5MLG5</accession>
<dbReference type="SUPFAM" id="SSF56349">
    <property type="entry name" value="DNA breaking-rejoining enzymes"/>
    <property type="match status" value="1"/>
</dbReference>
<evidence type="ECO:0000256" key="4">
    <source>
        <dbReference type="ARBA" id="ARBA00023172"/>
    </source>
</evidence>
<dbReference type="Pfam" id="PF20172">
    <property type="entry name" value="DUF6538"/>
    <property type="match status" value="1"/>
</dbReference>
<dbReference type="GO" id="GO:0015074">
    <property type="term" value="P:DNA integration"/>
    <property type="evidence" value="ECO:0007669"/>
    <property type="project" value="UniProtKB-KW"/>
</dbReference>
<proteinExistence type="inferred from homology"/>
<reference evidence="6 7" key="1">
    <citation type="submission" date="2017-08" db="EMBL/GenBank/DDBJ databases">
        <title>Infants hospitalized years apart are colonized by the same room-sourced microbial strains.</title>
        <authorList>
            <person name="Brooks B."/>
            <person name="Olm M.R."/>
            <person name="Firek B.A."/>
            <person name="Baker R."/>
            <person name="Thomas B.C."/>
            <person name="Morowitz M.J."/>
            <person name="Banfield J.F."/>
        </authorList>
    </citation>
    <scope>NUCLEOTIDE SEQUENCE [LARGE SCALE GENOMIC DNA]</scope>
    <source>
        <strain evidence="6">S2_005_003_R2_47</strain>
    </source>
</reference>
<keyword evidence="2" id="KW-0229">DNA integration</keyword>
<dbReference type="Gene3D" id="1.10.150.130">
    <property type="match status" value="1"/>
</dbReference>
<dbReference type="Proteomes" id="UP000248597">
    <property type="component" value="Unassembled WGS sequence"/>
</dbReference>
<dbReference type="InterPro" id="IPR010998">
    <property type="entry name" value="Integrase_recombinase_N"/>
</dbReference>